<name>A0A1M6PRP5_PARC5</name>
<feature type="transmembrane region" description="Helical" evidence="1">
    <location>
        <begin position="201"/>
        <end position="224"/>
    </location>
</feature>
<dbReference type="NCBIfam" id="TIGR01906">
    <property type="entry name" value="integ_TIGR01906"/>
    <property type="match status" value="1"/>
</dbReference>
<dbReference type="Pfam" id="PF07314">
    <property type="entry name" value="Lit"/>
    <property type="match status" value="1"/>
</dbReference>
<dbReference type="InterPro" id="IPR010178">
    <property type="entry name" value="Lit"/>
</dbReference>
<feature type="transmembrane region" description="Helical" evidence="1">
    <location>
        <begin position="141"/>
        <end position="159"/>
    </location>
</feature>
<sequence>MRKCKIIVNLSKIILVIFLPLAILLTILQYYAFNKDFYIKEFKKYNTVDVTKIGEEDLSNITDILIAYIKGEENDLDIKAVINGEVTEVFGQREKDHMIDVRDLFNKAYIIRSISFWFALIAIIIIIIVSKKSRVDIYQGLLWAGIVPIILMLILYTLVKIDFYKYFTYFHKLLFTNDLWLLDPKTDVLIQMLPLEFFIDISTRIIGCFIFISMTMIIITLTNLKKNKSTKISL</sequence>
<evidence type="ECO:0000256" key="1">
    <source>
        <dbReference type="SAM" id="Phobius"/>
    </source>
</evidence>
<dbReference type="STRING" id="1121301.SAMN02745912_02266"/>
<evidence type="ECO:0000313" key="2">
    <source>
        <dbReference type="EMBL" id="SHK10669.1"/>
    </source>
</evidence>
<dbReference type="AlphaFoldDB" id="A0A1M6PRP5"/>
<keyword evidence="1" id="KW-0472">Membrane</keyword>
<organism evidence="2 3">
    <name type="scientific">Paramaledivibacter caminithermalis (strain DSM 15212 / CIP 107654 / DViRD3)</name>
    <name type="common">Clostridium caminithermale</name>
    <dbReference type="NCBI Taxonomy" id="1121301"/>
    <lineage>
        <taxon>Bacteria</taxon>
        <taxon>Bacillati</taxon>
        <taxon>Bacillota</taxon>
        <taxon>Clostridia</taxon>
        <taxon>Peptostreptococcales</taxon>
        <taxon>Caminicellaceae</taxon>
        <taxon>Paramaledivibacter</taxon>
    </lineage>
</organism>
<keyword evidence="1" id="KW-0812">Transmembrane</keyword>
<reference evidence="2 3" key="1">
    <citation type="submission" date="2016-11" db="EMBL/GenBank/DDBJ databases">
        <authorList>
            <person name="Jaros S."/>
            <person name="Januszkiewicz K."/>
            <person name="Wedrychowicz H."/>
        </authorList>
    </citation>
    <scope>NUCLEOTIDE SEQUENCE [LARGE SCALE GENOMIC DNA]</scope>
    <source>
        <strain evidence="2 3">DSM 15212</strain>
    </source>
</reference>
<keyword evidence="1" id="KW-1133">Transmembrane helix</keyword>
<dbReference type="Proteomes" id="UP000184465">
    <property type="component" value="Unassembled WGS sequence"/>
</dbReference>
<gene>
    <name evidence="2" type="ORF">SAMN02745912_02266</name>
</gene>
<dbReference type="OrthoDB" id="9813051at2"/>
<proteinExistence type="predicted"/>
<accession>A0A1M6PRP5</accession>
<evidence type="ECO:0000313" key="3">
    <source>
        <dbReference type="Proteomes" id="UP000184465"/>
    </source>
</evidence>
<feature type="transmembrane region" description="Helical" evidence="1">
    <location>
        <begin position="109"/>
        <end position="129"/>
    </location>
</feature>
<keyword evidence="3" id="KW-1185">Reference proteome</keyword>
<feature type="transmembrane region" description="Helical" evidence="1">
    <location>
        <begin position="12"/>
        <end position="33"/>
    </location>
</feature>
<protein>
    <submittedName>
        <fullName evidence="2">Integral membrane protein TIGR01906</fullName>
    </submittedName>
</protein>
<dbReference type="EMBL" id="FRAG01000026">
    <property type="protein sequence ID" value="SHK10669.1"/>
    <property type="molecule type" value="Genomic_DNA"/>
</dbReference>
<dbReference type="RefSeq" id="WP_073149934.1">
    <property type="nucleotide sequence ID" value="NZ_FRAG01000026.1"/>
</dbReference>